<evidence type="ECO:0000259" key="2">
    <source>
        <dbReference type="Pfam" id="PF00534"/>
    </source>
</evidence>
<accession>A0A1I5EG54</accession>
<gene>
    <name evidence="3" type="ORF">SAMN04489757_10937</name>
</gene>
<name>A0A1I5EG54_9FIRM</name>
<evidence type="ECO:0000256" key="1">
    <source>
        <dbReference type="ARBA" id="ARBA00022679"/>
    </source>
</evidence>
<evidence type="ECO:0000313" key="4">
    <source>
        <dbReference type="Proteomes" id="UP000198806"/>
    </source>
</evidence>
<feature type="domain" description="Glycosyl transferase family 1" evidence="2">
    <location>
        <begin position="175"/>
        <end position="334"/>
    </location>
</feature>
<dbReference type="EMBL" id="FOWD01000009">
    <property type="protein sequence ID" value="SFO10343.1"/>
    <property type="molecule type" value="Genomic_DNA"/>
</dbReference>
<dbReference type="OrthoDB" id="9787617at2"/>
<keyword evidence="4" id="KW-1185">Reference proteome</keyword>
<dbReference type="STRING" id="1527.SAMN04489757_10937"/>
<dbReference type="CDD" id="cd03801">
    <property type="entry name" value="GT4_PimA-like"/>
    <property type="match status" value="1"/>
</dbReference>
<dbReference type="InterPro" id="IPR001296">
    <property type="entry name" value="Glyco_trans_1"/>
</dbReference>
<dbReference type="AlphaFoldDB" id="A0A1I5EG54"/>
<dbReference type="GO" id="GO:0016757">
    <property type="term" value="F:glycosyltransferase activity"/>
    <property type="evidence" value="ECO:0007669"/>
    <property type="project" value="InterPro"/>
</dbReference>
<dbReference type="PANTHER" id="PTHR46401">
    <property type="entry name" value="GLYCOSYLTRANSFERASE WBBK-RELATED"/>
    <property type="match status" value="1"/>
</dbReference>
<dbReference type="PANTHER" id="PTHR46401:SF2">
    <property type="entry name" value="GLYCOSYLTRANSFERASE WBBK-RELATED"/>
    <property type="match status" value="1"/>
</dbReference>
<dbReference type="GO" id="GO:0009103">
    <property type="term" value="P:lipopolysaccharide biosynthetic process"/>
    <property type="evidence" value="ECO:0007669"/>
    <property type="project" value="TreeGrafter"/>
</dbReference>
<organism evidence="3 4">
    <name type="scientific">Anaerocolumna aminovalerica</name>
    <dbReference type="NCBI Taxonomy" id="1527"/>
    <lineage>
        <taxon>Bacteria</taxon>
        <taxon>Bacillati</taxon>
        <taxon>Bacillota</taxon>
        <taxon>Clostridia</taxon>
        <taxon>Lachnospirales</taxon>
        <taxon>Lachnospiraceae</taxon>
        <taxon>Anaerocolumna</taxon>
    </lineage>
</organism>
<proteinExistence type="predicted"/>
<dbReference type="Gene3D" id="3.40.50.2000">
    <property type="entry name" value="Glycogen Phosphorylase B"/>
    <property type="match status" value="1"/>
</dbReference>
<sequence length="363" mass="42484">MKIVLMHQTITKHDAIGNDIEVMFNILREKHDCKAFALNRFNDKLEYINESELEEVLCDKDNLVIYHHSVNWEYGEELLRKCKCKLIIRYHNITPPEFFKPYNEFHYEQCDKGRKQTIRFAEELKNAFWLVDSYYNAEDIKNVDKNRIAICPPFNKIENWAAGIPDEEVLKALLYDRNINLLFVGRVAPNKGHLFLLDVLHSYCINYGTNIKLRIIGKFDEGLPGYNQLINNKINNYGLNQYVEFIGEINDATLISYYLGSDFFICASEHEGFCVPIPEAQYFQLPIIARRTSAVPETIGKNQIVLGDNVKEYAAAIHVLYENEQYNKYIRDNGVKNFNDRFTYMEILIIFKNILRESMGVEV</sequence>
<evidence type="ECO:0000313" key="3">
    <source>
        <dbReference type="EMBL" id="SFO10343.1"/>
    </source>
</evidence>
<dbReference type="RefSeq" id="WP_091685583.1">
    <property type="nucleotide sequence ID" value="NZ_BAABFM010000073.1"/>
</dbReference>
<dbReference type="SUPFAM" id="SSF53756">
    <property type="entry name" value="UDP-Glycosyltransferase/glycogen phosphorylase"/>
    <property type="match status" value="1"/>
</dbReference>
<keyword evidence="1 3" id="KW-0808">Transferase</keyword>
<dbReference type="Proteomes" id="UP000198806">
    <property type="component" value="Unassembled WGS sequence"/>
</dbReference>
<protein>
    <submittedName>
        <fullName evidence="3">Glycosyltransferase involved in cell wall bisynthesis</fullName>
    </submittedName>
</protein>
<reference evidence="3 4" key="1">
    <citation type="submission" date="2016-10" db="EMBL/GenBank/DDBJ databases">
        <authorList>
            <person name="de Groot N.N."/>
        </authorList>
    </citation>
    <scope>NUCLEOTIDE SEQUENCE [LARGE SCALE GENOMIC DNA]</scope>
    <source>
        <strain evidence="3 4">DSM 1283</strain>
    </source>
</reference>
<dbReference type="Pfam" id="PF00534">
    <property type="entry name" value="Glycos_transf_1"/>
    <property type="match status" value="1"/>
</dbReference>